<protein>
    <recommendedName>
        <fullName evidence="12">RILP-like protein 1</fullName>
    </recommendedName>
    <alternativeName>
        <fullName evidence="13">Rab-interacting lysosomal-like protein 1</fullName>
    </alternativeName>
</protein>
<dbReference type="PANTHER" id="PTHR21502:SF6">
    <property type="entry name" value="RILP-LIKE PROTEIN 1"/>
    <property type="match status" value="1"/>
</dbReference>
<dbReference type="InterPro" id="IPR034744">
    <property type="entry name" value="RH2"/>
</dbReference>
<dbReference type="GO" id="GO:0051959">
    <property type="term" value="F:dynein light intermediate chain binding"/>
    <property type="evidence" value="ECO:0007669"/>
    <property type="project" value="TreeGrafter"/>
</dbReference>
<proteinExistence type="inferred from homology"/>
<dbReference type="Proteomes" id="UP000264820">
    <property type="component" value="Unplaced"/>
</dbReference>
<keyword evidence="4" id="KW-0813">Transport</keyword>
<comment type="similarity">
    <text evidence="11">Belongs to the RILPL family.</text>
</comment>
<evidence type="ECO:0000256" key="15">
    <source>
        <dbReference type="SAM" id="MobiDB-lite"/>
    </source>
</evidence>
<dbReference type="Pfam" id="PF09744">
    <property type="entry name" value="RH1"/>
    <property type="match status" value="1"/>
</dbReference>
<dbReference type="GO" id="GO:0005829">
    <property type="term" value="C:cytosol"/>
    <property type="evidence" value="ECO:0007669"/>
    <property type="project" value="UniProtKB-SubCell"/>
</dbReference>
<feature type="coiled-coil region" evidence="14">
    <location>
        <begin position="63"/>
        <end position="170"/>
    </location>
</feature>
<dbReference type="GO" id="GO:0015031">
    <property type="term" value="P:protein transport"/>
    <property type="evidence" value="ECO:0007669"/>
    <property type="project" value="UniProtKB-KW"/>
</dbReference>
<feature type="coiled-coil region" evidence="14">
    <location>
        <begin position="344"/>
        <end position="371"/>
    </location>
</feature>
<dbReference type="GO" id="GO:0060271">
    <property type="term" value="P:cilium assembly"/>
    <property type="evidence" value="ECO:0007669"/>
    <property type="project" value="TreeGrafter"/>
</dbReference>
<evidence type="ECO:0000256" key="11">
    <source>
        <dbReference type="ARBA" id="ARBA00038318"/>
    </source>
</evidence>
<keyword evidence="8" id="KW-0969">Cilium</keyword>
<evidence type="ECO:0000256" key="13">
    <source>
        <dbReference type="ARBA" id="ARBA00042424"/>
    </source>
</evidence>
<dbReference type="GeneTree" id="ENSGT00940000157897"/>
<dbReference type="PROSITE" id="PS51777">
    <property type="entry name" value="RH2"/>
    <property type="match status" value="1"/>
</dbReference>
<dbReference type="GO" id="GO:0036064">
    <property type="term" value="C:ciliary basal body"/>
    <property type="evidence" value="ECO:0007669"/>
    <property type="project" value="TreeGrafter"/>
</dbReference>
<dbReference type="AlphaFoldDB" id="A0A3Q2YFB4"/>
<keyword evidence="19" id="KW-1185">Reference proteome</keyword>
<dbReference type="GO" id="GO:0031267">
    <property type="term" value="F:small GTPase binding"/>
    <property type="evidence" value="ECO:0007669"/>
    <property type="project" value="TreeGrafter"/>
</dbReference>
<keyword evidence="7 14" id="KW-0175">Coiled coil</keyword>
<dbReference type="Gene3D" id="1.20.58.1770">
    <property type="match status" value="1"/>
</dbReference>
<dbReference type="PANTHER" id="PTHR21502">
    <property type="entry name" value="ZINC FINGER PROTEIN DZIP1"/>
    <property type="match status" value="1"/>
</dbReference>
<evidence type="ECO:0000256" key="5">
    <source>
        <dbReference type="ARBA" id="ARBA00022490"/>
    </source>
</evidence>
<dbReference type="InterPro" id="IPR034743">
    <property type="entry name" value="RH1"/>
</dbReference>
<keyword evidence="10" id="KW-0966">Cell projection</keyword>
<evidence type="ECO:0000256" key="4">
    <source>
        <dbReference type="ARBA" id="ARBA00022448"/>
    </source>
</evidence>
<dbReference type="InterPro" id="IPR021563">
    <property type="entry name" value="RILP_dimer"/>
</dbReference>
<feature type="domain" description="RH1" evidence="16">
    <location>
        <begin position="1"/>
        <end position="90"/>
    </location>
</feature>
<evidence type="ECO:0000313" key="19">
    <source>
        <dbReference type="Proteomes" id="UP000264820"/>
    </source>
</evidence>
<evidence type="ECO:0000256" key="7">
    <source>
        <dbReference type="ARBA" id="ARBA00023054"/>
    </source>
</evidence>
<dbReference type="OrthoDB" id="10069524at2759"/>
<reference evidence="18" key="1">
    <citation type="submission" date="2025-08" db="UniProtKB">
        <authorList>
            <consortium name="Ensembl"/>
        </authorList>
    </citation>
    <scope>IDENTIFICATION</scope>
</reference>
<evidence type="ECO:0000256" key="3">
    <source>
        <dbReference type="ARBA" id="ARBA00004514"/>
    </source>
</evidence>
<evidence type="ECO:0000256" key="1">
    <source>
        <dbReference type="ARBA" id="ARBA00004138"/>
    </source>
</evidence>
<dbReference type="PROSITE" id="PS51776">
    <property type="entry name" value="RH1"/>
    <property type="match status" value="1"/>
</dbReference>
<reference evidence="18" key="2">
    <citation type="submission" date="2025-09" db="UniProtKB">
        <authorList>
            <consortium name="Ensembl"/>
        </authorList>
    </citation>
    <scope>IDENTIFICATION</scope>
</reference>
<evidence type="ECO:0000256" key="10">
    <source>
        <dbReference type="ARBA" id="ARBA00023273"/>
    </source>
</evidence>
<dbReference type="Pfam" id="PF11461">
    <property type="entry name" value="RILP"/>
    <property type="match status" value="1"/>
</dbReference>
<evidence type="ECO:0000313" key="18">
    <source>
        <dbReference type="Ensembl" id="ENSHCOP00000016098.1"/>
    </source>
</evidence>
<dbReference type="OMA" id="DRFGCES"/>
<feature type="region of interest" description="Disordered" evidence="15">
    <location>
        <begin position="289"/>
        <end position="317"/>
    </location>
</feature>
<feature type="coiled-coil region" evidence="14">
    <location>
        <begin position="220"/>
        <end position="261"/>
    </location>
</feature>
<evidence type="ECO:0000256" key="2">
    <source>
        <dbReference type="ARBA" id="ARBA00004300"/>
    </source>
</evidence>
<feature type="region of interest" description="Disordered" evidence="15">
    <location>
        <begin position="380"/>
        <end position="399"/>
    </location>
</feature>
<dbReference type="KEGG" id="hcq:109525360"/>
<accession>A0A3Q2YFB4</accession>
<evidence type="ECO:0000256" key="12">
    <source>
        <dbReference type="ARBA" id="ARBA00040816"/>
    </source>
</evidence>
<evidence type="ECO:0000256" key="6">
    <source>
        <dbReference type="ARBA" id="ARBA00022927"/>
    </source>
</evidence>
<keyword evidence="6" id="KW-0653">Protein transport</keyword>
<feature type="domain" description="RH2" evidence="17">
    <location>
        <begin position="336"/>
        <end position="405"/>
    </location>
</feature>
<keyword evidence="9" id="KW-0206">Cytoskeleton</keyword>
<dbReference type="Ensembl" id="ENSHCOT00000024186.1">
    <property type="protein sequence ID" value="ENSHCOP00000016098.1"/>
    <property type="gene ID" value="ENSHCOG00000019808.1"/>
</dbReference>
<dbReference type="GO" id="GO:0005813">
    <property type="term" value="C:centrosome"/>
    <property type="evidence" value="ECO:0007669"/>
    <property type="project" value="UniProtKB-SubCell"/>
</dbReference>
<dbReference type="GO" id="GO:0046983">
    <property type="term" value="F:protein dimerization activity"/>
    <property type="evidence" value="ECO:0007669"/>
    <property type="project" value="InterPro"/>
</dbReference>
<sequence>MSALEKPWSDLTVLDVYDIAAALAQEFERTIERFGCETLAGVVPKVVRVLELLETLVGRRVDAAAGGQEADELRRELLRLRQERNDRTAQERKHHQALEQVEDVWRAEVEDLLSQMSQLQAENKKLLSSRALSRAPVEDQDLAQQDEGMVEKEKQVMTRLNRLVEKQRHEIQAKDHELTLKNDDIEALQMQQHRLIRINQDLRHKLGTMELHSKAAMRQRAELEAAAQARRREMDDLRQELRQLRKERQEWELEREVAKMEERFPLPPKASPQASDCVMADSVWVECGGDPDDSENIPNFLSSSAHGDGNTSQQDADKSVFLPEKVPEKEEEESEAPHFTLQELRDVLQERNQLKAQVFLLEEELAYYKSEDLEEDVSSFLGASSSSTSPSLPSTDQPESGIRRLIFTAIMPMVAAGLIADDPTLLPIRRLVSSV</sequence>
<evidence type="ECO:0000256" key="14">
    <source>
        <dbReference type="SAM" id="Coils"/>
    </source>
</evidence>
<dbReference type="STRING" id="109280.ENSHCOP00000016098"/>
<dbReference type="Gene3D" id="6.10.230.10">
    <property type="match status" value="1"/>
</dbReference>
<keyword evidence="5" id="KW-0963">Cytoplasm</keyword>
<dbReference type="InterPro" id="IPR051241">
    <property type="entry name" value="DZIP_RILPL"/>
</dbReference>
<evidence type="ECO:0000256" key="9">
    <source>
        <dbReference type="ARBA" id="ARBA00023212"/>
    </source>
</evidence>
<comment type="subcellular location">
    <subcellularLocation>
        <location evidence="1">Cell projection</location>
        <location evidence="1">Cilium</location>
    </subcellularLocation>
    <subcellularLocation>
        <location evidence="2">Cytoplasm</location>
        <location evidence="2">Cytoskeleton</location>
        <location evidence="2">Microtubule organizing center</location>
        <location evidence="2">Centrosome</location>
    </subcellularLocation>
    <subcellularLocation>
        <location evidence="3">Cytoplasm</location>
        <location evidence="3">Cytosol</location>
    </subcellularLocation>
</comment>
<organism evidence="18 19">
    <name type="scientific">Hippocampus comes</name>
    <name type="common">Tiger tail seahorse</name>
    <dbReference type="NCBI Taxonomy" id="109280"/>
    <lineage>
        <taxon>Eukaryota</taxon>
        <taxon>Metazoa</taxon>
        <taxon>Chordata</taxon>
        <taxon>Craniata</taxon>
        <taxon>Vertebrata</taxon>
        <taxon>Euteleostomi</taxon>
        <taxon>Actinopterygii</taxon>
        <taxon>Neopterygii</taxon>
        <taxon>Teleostei</taxon>
        <taxon>Neoteleostei</taxon>
        <taxon>Acanthomorphata</taxon>
        <taxon>Syngnathiaria</taxon>
        <taxon>Syngnathiformes</taxon>
        <taxon>Syngnathoidei</taxon>
        <taxon>Syngnathidae</taxon>
        <taxon>Hippocampus</taxon>
    </lineage>
</organism>
<evidence type="ECO:0000259" key="17">
    <source>
        <dbReference type="PROSITE" id="PS51777"/>
    </source>
</evidence>
<dbReference type="CDD" id="cd14445">
    <property type="entry name" value="RILP-like"/>
    <property type="match status" value="1"/>
</dbReference>
<dbReference type="GeneID" id="109525360"/>
<name>A0A3Q2YFB4_HIPCM</name>
<evidence type="ECO:0000259" key="16">
    <source>
        <dbReference type="PROSITE" id="PS51776"/>
    </source>
</evidence>
<feature type="compositionally biased region" description="Polar residues" evidence="15">
    <location>
        <begin position="296"/>
        <end position="314"/>
    </location>
</feature>
<feature type="compositionally biased region" description="Low complexity" evidence="15">
    <location>
        <begin position="380"/>
        <end position="395"/>
    </location>
</feature>
<dbReference type="SUPFAM" id="SSF161256">
    <property type="entry name" value="RILP dimerisation region"/>
    <property type="match status" value="1"/>
</dbReference>
<evidence type="ECO:0000256" key="8">
    <source>
        <dbReference type="ARBA" id="ARBA00023069"/>
    </source>
</evidence>
<dbReference type="RefSeq" id="XP_019741357.1">
    <property type="nucleotide sequence ID" value="XM_019885798.1"/>
</dbReference>